<organism evidence="3 4">
    <name type="scientific">Limosilactobacillus ingluviei DSM 15946</name>
    <dbReference type="NCBI Taxonomy" id="1423760"/>
    <lineage>
        <taxon>Bacteria</taxon>
        <taxon>Bacillati</taxon>
        <taxon>Bacillota</taxon>
        <taxon>Bacilli</taxon>
        <taxon>Lactobacillales</taxon>
        <taxon>Lactobacillaceae</taxon>
        <taxon>Limosilactobacillus</taxon>
    </lineage>
</organism>
<keyword evidence="1" id="KW-0472">Membrane</keyword>
<dbReference type="Pfam" id="PF06750">
    <property type="entry name" value="A24_N_bact"/>
    <property type="match status" value="1"/>
</dbReference>
<keyword evidence="1" id="KW-1133">Transmembrane helix</keyword>
<evidence type="ECO:0000256" key="1">
    <source>
        <dbReference type="SAM" id="Phobius"/>
    </source>
</evidence>
<dbReference type="EMBL" id="AZFK01000047">
    <property type="protein sequence ID" value="KRL89391.1"/>
    <property type="molecule type" value="Genomic_DNA"/>
</dbReference>
<evidence type="ECO:0000313" key="3">
    <source>
        <dbReference type="EMBL" id="KRL89391.1"/>
    </source>
</evidence>
<dbReference type="GO" id="GO:0005886">
    <property type="term" value="C:plasma membrane"/>
    <property type="evidence" value="ECO:0007669"/>
    <property type="project" value="TreeGrafter"/>
</dbReference>
<dbReference type="AlphaFoldDB" id="A0A0R1U7Y7"/>
<evidence type="ECO:0000313" key="4">
    <source>
        <dbReference type="Proteomes" id="UP000050816"/>
    </source>
</evidence>
<sequence length="226" mass="25200">MLLLSCYFSFGACWASFVTTMTSRHLLAPQRSYPPYSICEHCHHRLHAWQLCPISGWLSQGGRCYWCHCRLSALALVTEALTGGSWAVLAPSNFTNWLALLLVSTGCLMMVTTDWQAQWITPPCLVSFAGLLVLTPVLHHWLLDSFLALLWLGLTFAPGFGRGDGEWLAILTLVIGARPTCAVILLGCLLALSDRRLWHHQPVPLIPYLTAGLWLTLLTYPAGWPW</sequence>
<dbReference type="GO" id="GO:0004190">
    <property type="term" value="F:aspartic-type endopeptidase activity"/>
    <property type="evidence" value="ECO:0007669"/>
    <property type="project" value="TreeGrafter"/>
</dbReference>
<accession>A0A0R1U7Y7</accession>
<dbReference type="RefSeq" id="WP_056954959.1">
    <property type="nucleotide sequence ID" value="NZ_AZFK01000047.1"/>
</dbReference>
<name>A0A0R1U7Y7_9LACO</name>
<gene>
    <name evidence="3" type="ORF">FC43_GL001725</name>
</gene>
<dbReference type="InterPro" id="IPR010627">
    <property type="entry name" value="Prepilin_pept_A24_N"/>
</dbReference>
<keyword evidence="1" id="KW-0812">Transmembrane</keyword>
<feature type="transmembrane region" description="Helical" evidence="1">
    <location>
        <begin position="167"/>
        <end position="193"/>
    </location>
</feature>
<dbReference type="Proteomes" id="UP000050816">
    <property type="component" value="Unassembled WGS sequence"/>
</dbReference>
<dbReference type="PANTHER" id="PTHR30487:SF0">
    <property type="entry name" value="PREPILIN LEADER PEPTIDASE_N-METHYLTRANSFERASE-RELATED"/>
    <property type="match status" value="1"/>
</dbReference>
<comment type="caution">
    <text evidence="3">The sequence shown here is derived from an EMBL/GenBank/DDBJ whole genome shotgun (WGS) entry which is preliminary data.</text>
</comment>
<dbReference type="InterPro" id="IPR050882">
    <property type="entry name" value="Prepilin_peptidase/N-MTase"/>
</dbReference>
<proteinExistence type="predicted"/>
<dbReference type="PATRIC" id="fig|1423760.3.peg.1801"/>
<reference evidence="3 4" key="1">
    <citation type="journal article" date="2015" name="Genome Announc.">
        <title>Expanding the biotechnology potential of lactobacilli through comparative genomics of 213 strains and associated genera.</title>
        <authorList>
            <person name="Sun Z."/>
            <person name="Harris H.M."/>
            <person name="McCann A."/>
            <person name="Guo C."/>
            <person name="Argimon S."/>
            <person name="Zhang W."/>
            <person name="Yang X."/>
            <person name="Jeffery I.B."/>
            <person name="Cooney J.C."/>
            <person name="Kagawa T.F."/>
            <person name="Liu W."/>
            <person name="Song Y."/>
            <person name="Salvetti E."/>
            <person name="Wrobel A."/>
            <person name="Rasinkangas P."/>
            <person name="Parkhill J."/>
            <person name="Rea M.C."/>
            <person name="O'Sullivan O."/>
            <person name="Ritari J."/>
            <person name="Douillard F.P."/>
            <person name="Paul Ross R."/>
            <person name="Yang R."/>
            <person name="Briner A.E."/>
            <person name="Felis G.E."/>
            <person name="de Vos W.M."/>
            <person name="Barrangou R."/>
            <person name="Klaenhammer T.R."/>
            <person name="Caufield P.W."/>
            <person name="Cui Y."/>
            <person name="Zhang H."/>
            <person name="O'Toole P.W."/>
        </authorList>
    </citation>
    <scope>NUCLEOTIDE SEQUENCE [LARGE SCALE GENOMIC DNA]</scope>
    <source>
        <strain evidence="3 4">DSM 15946</strain>
    </source>
</reference>
<dbReference type="GO" id="GO:0006465">
    <property type="term" value="P:signal peptide processing"/>
    <property type="evidence" value="ECO:0007669"/>
    <property type="project" value="TreeGrafter"/>
</dbReference>
<evidence type="ECO:0000259" key="2">
    <source>
        <dbReference type="Pfam" id="PF06750"/>
    </source>
</evidence>
<feature type="domain" description="Prepilin peptidase A24 N-terminal" evidence="2">
    <location>
        <begin position="10"/>
        <end position="89"/>
    </location>
</feature>
<dbReference type="PANTHER" id="PTHR30487">
    <property type="entry name" value="TYPE 4 PREPILIN-LIKE PROTEINS LEADER PEPTIDE-PROCESSING ENZYME"/>
    <property type="match status" value="1"/>
</dbReference>
<protein>
    <recommendedName>
        <fullName evidence="2">Prepilin peptidase A24 N-terminal domain-containing protein</fullName>
    </recommendedName>
</protein>
<feature type="transmembrane region" description="Helical" evidence="1">
    <location>
        <begin position="205"/>
        <end position="224"/>
    </location>
</feature>